<keyword evidence="2" id="KW-1133">Transmembrane helix</keyword>
<dbReference type="PANTHER" id="PTHR12195">
    <property type="entry name" value="CYTOPLASMIC FMR1-INTERACTING PROTEIN-RELATED"/>
    <property type="match status" value="1"/>
</dbReference>
<evidence type="ECO:0000256" key="1">
    <source>
        <dbReference type="SAM" id="MobiDB-lite"/>
    </source>
</evidence>
<reference evidence="3" key="1">
    <citation type="submission" date="2014-05" db="EMBL/GenBank/DDBJ databases">
        <title>The genome and life-stage specific transcriptomes of Globodera pallida elucidate key aspects of plant parasitism by a cyst nematode.</title>
        <authorList>
            <person name="Cotton J.A."/>
            <person name="Lilley C.J."/>
            <person name="Jones L.M."/>
            <person name="Kikuchi T."/>
            <person name="Reid A.J."/>
            <person name="Thorpe P."/>
            <person name="Tsai I.J."/>
            <person name="Beasley H."/>
            <person name="Blok V."/>
            <person name="Cock P.J.A."/>
            <person name="Van den Akker S.E."/>
            <person name="Holroyd N."/>
            <person name="Hunt M."/>
            <person name="Mantelin S."/>
            <person name="Naghra H."/>
            <person name="Pain A."/>
            <person name="Palomares-Rius J.E."/>
            <person name="Zarowiecki M."/>
            <person name="Berriman M."/>
            <person name="Jones J.T."/>
            <person name="Urwin P.E."/>
        </authorList>
    </citation>
    <scope>NUCLEOTIDE SEQUENCE [LARGE SCALE GENOMIC DNA]</scope>
    <source>
        <strain evidence="3">Lindley</strain>
    </source>
</reference>
<accession>A0A183BT41</accession>
<organism evidence="3 4">
    <name type="scientific">Globodera pallida</name>
    <name type="common">Potato cyst nematode worm</name>
    <name type="synonym">Heterodera pallida</name>
    <dbReference type="NCBI Taxonomy" id="36090"/>
    <lineage>
        <taxon>Eukaryota</taxon>
        <taxon>Metazoa</taxon>
        <taxon>Ecdysozoa</taxon>
        <taxon>Nematoda</taxon>
        <taxon>Chromadorea</taxon>
        <taxon>Rhabditida</taxon>
        <taxon>Tylenchina</taxon>
        <taxon>Tylenchomorpha</taxon>
        <taxon>Tylenchoidea</taxon>
        <taxon>Heteroderidae</taxon>
        <taxon>Heteroderinae</taxon>
        <taxon>Globodera</taxon>
    </lineage>
</organism>
<dbReference type="PRINTS" id="PR01698">
    <property type="entry name" value="CYTOFMRPINTP"/>
</dbReference>
<keyword evidence="3" id="KW-1185">Reference proteome</keyword>
<reference evidence="4" key="2">
    <citation type="submission" date="2016-06" db="UniProtKB">
        <authorList>
            <consortium name="WormBaseParasite"/>
        </authorList>
    </citation>
    <scope>IDENTIFICATION</scope>
</reference>
<dbReference type="PIRSF" id="PIRSF008153">
    <property type="entry name" value="FMR1_interacting"/>
    <property type="match status" value="1"/>
</dbReference>
<dbReference type="GO" id="GO:0030833">
    <property type="term" value="P:regulation of actin filament polymerization"/>
    <property type="evidence" value="ECO:0007669"/>
    <property type="project" value="InterPro"/>
</dbReference>
<dbReference type="AlphaFoldDB" id="A0A183BT41"/>
<evidence type="ECO:0000256" key="2">
    <source>
        <dbReference type="SAM" id="Phobius"/>
    </source>
</evidence>
<proteinExistence type="predicted"/>
<evidence type="ECO:0000313" key="4">
    <source>
        <dbReference type="WBParaSite" id="GPLIN_000377700"/>
    </source>
</evidence>
<dbReference type="GO" id="GO:0031267">
    <property type="term" value="F:small GTPase binding"/>
    <property type="evidence" value="ECO:0007669"/>
    <property type="project" value="InterPro"/>
</dbReference>
<dbReference type="Pfam" id="PF05994">
    <property type="entry name" value="FragX_IP"/>
    <property type="match status" value="1"/>
</dbReference>
<feature type="region of interest" description="Disordered" evidence="1">
    <location>
        <begin position="181"/>
        <end position="226"/>
    </location>
</feature>
<dbReference type="InterPro" id="IPR008081">
    <property type="entry name" value="Cytoplasmic_FMR1-int"/>
</dbReference>
<name>A0A183BT41_GLOPA</name>
<feature type="transmembrane region" description="Helical" evidence="2">
    <location>
        <begin position="735"/>
        <end position="756"/>
    </location>
</feature>
<dbReference type="Proteomes" id="UP000050741">
    <property type="component" value="Unassembled WGS sequence"/>
</dbReference>
<feature type="transmembrane region" description="Helical" evidence="2">
    <location>
        <begin position="600"/>
        <end position="620"/>
    </location>
</feature>
<protein>
    <submittedName>
        <fullName evidence="4">DUF1394 domain-containing protein</fullName>
    </submittedName>
</protein>
<sequence>MLTLFSVCRTSESNTTYFVTNLSRIRNEISVYNRVGPSNDGENREMANLVLSGLQLLCGWTCDVVETVAWKLLNPTNQRRNADCPDNAETYELATKYNYTGQEKAAIIELISMAKSVQSLMSNMDTDFSVAIRQYIYAELQDFVGGPLRDLLGKAVKHKKDIMTGIISSIIETCSDSSANGGMDHHPLNKLNSRSSDLSSMKSMGGKKSKKGIDTGSMPDLRSRRRSVVPSSTQLYLARTMLESLVHEKSSSTGRRVFRKDVDEKYRDKMVHFLRQSYFWPALLNLKQSLDECVNLSQLWFREFYLEMAMGTRIQFPIDMSMPWMLIDHILSSLDPSLLECALHQLDLYNDAAAFALSHFRKQFLYDEVEAEVNLCFDQFVYKLSEAVLTHYKQLAATMLLDKGFKADCAKDGITIWRPPASRFETLLRQRHVQLLGRSIDLNRLVSQRINAALLRSLDVAISKFEAEGLHYIMVLDNLIEVNRLCHRLLSDHLGSLADFQDLLLEANRQVSAPNGRITLHVFAELTDDLLPNFCFNTTTRRFVRGKLNYRKPPERGRPPNVAVQYEFGSKSLNAAFSNLSMMFSGFIGVPHLRVVAKLVGYQGISAILFDLLCLARRLLNDQIKTHFRVLLGLMPKTCKLQRFEYGVEGNLQYFIHQLRDFSAYGPLRRECCQSLRELGNILALALLVELGLAQEEMFDLLAAAAFTNQIPKPYAKRINSATTNARDRKIFRSLLAIVILNLGGYFCVAIFTVGATQFTGIIGTPMNHWSAFQLALSLAQVQIQGQQLSSVGSASSSLSSVENVYGTLKKGVPIGSSSISMPLDGGVQQQQHGTTVEELFGDGIYWAGCAIIRLLGQHRRFEVLDFSYHILRVNRAVGVGQQQQQGTGIAKDSGKTQQQQQTIARLIDRIRRVQAQHNQVFAFLGNYCGQLDAQEEQKVRHFAPPVYQPQQNPYANGHEGSAL</sequence>
<keyword evidence="2" id="KW-0812">Transmembrane</keyword>
<evidence type="ECO:0000313" key="3">
    <source>
        <dbReference type="Proteomes" id="UP000050741"/>
    </source>
</evidence>
<keyword evidence="2" id="KW-0472">Membrane</keyword>
<dbReference type="WBParaSite" id="GPLIN_000377700">
    <property type="protein sequence ID" value="GPLIN_000377700"/>
    <property type="gene ID" value="GPLIN_000377700"/>
</dbReference>
<feature type="compositionally biased region" description="Low complexity" evidence="1">
    <location>
        <begin position="189"/>
        <end position="204"/>
    </location>
</feature>